<name>A0A821SCR7_9BILA</name>
<dbReference type="Proteomes" id="UP000663873">
    <property type="component" value="Unassembled WGS sequence"/>
</dbReference>
<evidence type="ECO:0000313" key="1">
    <source>
        <dbReference type="EMBL" id="CAF4854344.1"/>
    </source>
</evidence>
<protein>
    <submittedName>
        <fullName evidence="1">Uncharacterized protein</fullName>
    </submittedName>
</protein>
<dbReference type="InterPro" id="IPR032675">
    <property type="entry name" value="LRR_dom_sf"/>
</dbReference>
<comment type="caution">
    <text evidence="1">The sequence shown here is derived from an EMBL/GenBank/DDBJ whole genome shotgun (WGS) entry which is preliminary data.</text>
</comment>
<dbReference type="Gene3D" id="3.80.10.10">
    <property type="entry name" value="Ribonuclease Inhibitor"/>
    <property type="match status" value="1"/>
</dbReference>
<organism evidence="1 2">
    <name type="scientific">Rotaria socialis</name>
    <dbReference type="NCBI Taxonomy" id="392032"/>
    <lineage>
        <taxon>Eukaryota</taxon>
        <taxon>Metazoa</taxon>
        <taxon>Spiralia</taxon>
        <taxon>Gnathifera</taxon>
        <taxon>Rotifera</taxon>
        <taxon>Eurotatoria</taxon>
        <taxon>Bdelloidea</taxon>
        <taxon>Philodinida</taxon>
        <taxon>Philodinidae</taxon>
        <taxon>Rotaria</taxon>
    </lineage>
</organism>
<dbReference type="EMBL" id="CAJOBP010061926">
    <property type="protein sequence ID" value="CAF4854344.1"/>
    <property type="molecule type" value="Genomic_DNA"/>
</dbReference>
<dbReference type="SUPFAM" id="SSF52047">
    <property type="entry name" value="RNI-like"/>
    <property type="match status" value="1"/>
</dbReference>
<reference evidence="1" key="1">
    <citation type="submission" date="2021-02" db="EMBL/GenBank/DDBJ databases">
        <authorList>
            <person name="Nowell W R."/>
        </authorList>
    </citation>
    <scope>NUCLEOTIDE SEQUENCE</scope>
</reference>
<dbReference type="AlphaFoldDB" id="A0A821SCR7"/>
<proteinExistence type="predicted"/>
<feature type="non-terminal residue" evidence="1">
    <location>
        <position position="1"/>
    </location>
</feature>
<evidence type="ECO:0000313" key="2">
    <source>
        <dbReference type="Proteomes" id="UP000663873"/>
    </source>
</evidence>
<keyword evidence="2" id="KW-1185">Reference proteome</keyword>
<gene>
    <name evidence="1" type="ORF">UJA718_LOCUS43609</name>
</gene>
<accession>A0A821SCR7</accession>
<sequence>MGAQYMADALRNNVTLTTLNLYDNDI</sequence>